<comment type="caution">
    <text evidence="1">The sequence shown here is derived from an EMBL/GenBank/DDBJ whole genome shotgun (WGS) entry which is preliminary data.</text>
</comment>
<dbReference type="EMBL" id="MSCK01000001">
    <property type="protein sequence ID" value="PQJ73732.1"/>
    <property type="molecule type" value="Genomic_DNA"/>
</dbReference>
<name>A0A2P6CFP2_9FLAO</name>
<accession>A0A2P6CFP2</accession>
<reference evidence="1 2" key="1">
    <citation type="submission" date="2016-12" db="EMBL/GenBank/DDBJ databases">
        <title>Trade-off between light-utilization and light-protection in marine flavobacteria.</title>
        <authorList>
            <person name="Kumagai Y."/>
            <person name="Yoshizawa S."/>
            <person name="Kogure K."/>
            <person name="Iwasaki W."/>
        </authorList>
    </citation>
    <scope>NUCLEOTIDE SEQUENCE [LARGE SCALE GENOMIC DNA]</scope>
    <source>
        <strain evidence="1 2">KCTC 12100</strain>
    </source>
</reference>
<proteinExistence type="predicted"/>
<keyword evidence="2" id="KW-1185">Reference proteome</keyword>
<evidence type="ECO:0000313" key="2">
    <source>
        <dbReference type="Proteomes" id="UP000247345"/>
    </source>
</evidence>
<dbReference type="AlphaFoldDB" id="A0A2P6CFP2"/>
<dbReference type="Proteomes" id="UP000247345">
    <property type="component" value="Unassembled WGS sequence"/>
</dbReference>
<organism evidence="1 2">
    <name type="scientific">Polaribacter butkevichii</name>
    <dbReference type="NCBI Taxonomy" id="218490"/>
    <lineage>
        <taxon>Bacteria</taxon>
        <taxon>Pseudomonadati</taxon>
        <taxon>Bacteroidota</taxon>
        <taxon>Flavobacteriia</taxon>
        <taxon>Flavobacteriales</taxon>
        <taxon>Flavobacteriaceae</taxon>
    </lineage>
</organism>
<gene>
    <name evidence="1" type="ORF">BTO14_08380</name>
</gene>
<evidence type="ECO:0000313" key="1">
    <source>
        <dbReference type="EMBL" id="PQJ73732.1"/>
    </source>
</evidence>
<sequence length="137" mass="15991">MFFALFSLLLFLTSCKSEMKDNSDRFKKGIFEIPAGEGYSKTTIIRKDSLQIEEYEKIVSISNDSTTSEKRIKHIDTLYIKWKNNFFYSLKMKSPKKELDKDPIYVQITKVTDTSYSFTAKIGFSKFKQDGTVYKVK</sequence>
<protein>
    <recommendedName>
        <fullName evidence="3">DNA topoisomerase IV</fullName>
    </recommendedName>
</protein>
<dbReference type="OrthoDB" id="1202013at2"/>
<evidence type="ECO:0008006" key="3">
    <source>
        <dbReference type="Google" id="ProtNLM"/>
    </source>
</evidence>